<sequence>MATGSGKSYVGAVAGQKLVVLVVLPTLDLLVQMIGSWRAAGRSGTCTPSALWSTPSCRTA</sequence>
<organism evidence="1 2">
    <name type="scientific">Kitasatospora indigofera</name>
    <dbReference type="NCBI Taxonomy" id="67307"/>
    <lineage>
        <taxon>Bacteria</taxon>
        <taxon>Bacillati</taxon>
        <taxon>Actinomycetota</taxon>
        <taxon>Actinomycetes</taxon>
        <taxon>Kitasatosporales</taxon>
        <taxon>Streptomycetaceae</taxon>
        <taxon>Kitasatospora</taxon>
    </lineage>
</organism>
<proteinExistence type="predicted"/>
<evidence type="ECO:0000313" key="2">
    <source>
        <dbReference type="Proteomes" id="UP000617734"/>
    </source>
</evidence>
<dbReference type="Proteomes" id="UP000617734">
    <property type="component" value="Unassembled WGS sequence"/>
</dbReference>
<protein>
    <submittedName>
        <fullName evidence="1">Uncharacterized protein</fullName>
    </submittedName>
</protein>
<reference evidence="1" key="1">
    <citation type="journal article" date="2014" name="Int. J. Syst. Evol. Microbiol.">
        <title>Complete genome sequence of Corynebacterium casei LMG S-19264T (=DSM 44701T), isolated from a smear-ripened cheese.</title>
        <authorList>
            <consortium name="US DOE Joint Genome Institute (JGI-PGF)"/>
            <person name="Walter F."/>
            <person name="Albersmeier A."/>
            <person name="Kalinowski J."/>
            <person name="Ruckert C."/>
        </authorList>
    </citation>
    <scope>NUCLEOTIDE SEQUENCE</scope>
    <source>
        <strain evidence="1">JCM 4646</strain>
    </source>
</reference>
<keyword evidence="2" id="KW-1185">Reference proteome</keyword>
<reference evidence="1" key="2">
    <citation type="submission" date="2020-09" db="EMBL/GenBank/DDBJ databases">
        <authorList>
            <person name="Sun Q."/>
            <person name="Ohkuma M."/>
        </authorList>
    </citation>
    <scope>NUCLEOTIDE SEQUENCE</scope>
    <source>
        <strain evidence="1">JCM 4646</strain>
    </source>
</reference>
<dbReference type="EMBL" id="BNBO01000047">
    <property type="protein sequence ID" value="GHH80463.1"/>
    <property type="molecule type" value="Genomic_DNA"/>
</dbReference>
<evidence type="ECO:0000313" key="1">
    <source>
        <dbReference type="EMBL" id="GHH80463.1"/>
    </source>
</evidence>
<dbReference type="AlphaFoldDB" id="A0A919GA95"/>
<accession>A0A919GA95</accession>
<name>A0A919GA95_9ACTN</name>
<comment type="caution">
    <text evidence="1">The sequence shown here is derived from an EMBL/GenBank/DDBJ whole genome shotgun (WGS) entry which is preliminary data.</text>
</comment>
<gene>
    <name evidence="1" type="ORF">GCM10018781_60890</name>
</gene>